<dbReference type="InterPro" id="IPR038078">
    <property type="entry name" value="PhoU-like_sf"/>
</dbReference>
<dbReference type="GO" id="GO:0030643">
    <property type="term" value="P:intracellular phosphate ion homeostasis"/>
    <property type="evidence" value="ECO:0007669"/>
    <property type="project" value="InterPro"/>
</dbReference>
<dbReference type="InParanoid" id="D1YWE5"/>
<dbReference type="GO" id="GO:0005737">
    <property type="term" value="C:cytoplasm"/>
    <property type="evidence" value="ECO:0007669"/>
    <property type="project" value="UniProtKB-SubCell"/>
</dbReference>
<dbReference type="STRING" id="304371.MCP_0695"/>
<reference evidence="3 4" key="1">
    <citation type="journal article" date="2007" name="Appl. Environ. Microbiol.">
        <title>Isolation of key methanogens for global methane emission from rice paddy fields: a novel isolate affiliated with the clone cluster rice cluster I.</title>
        <authorList>
            <person name="Sakai S."/>
            <person name="Imachi H."/>
            <person name="Sekiguchi Y."/>
            <person name="Ohashi A."/>
            <person name="Harada H."/>
            <person name="Kamagata Y."/>
        </authorList>
    </citation>
    <scope>NUCLEOTIDE SEQUENCE [LARGE SCALE GENOMIC DNA]</scope>
    <source>
        <strain evidence="4">DSM 17711 / JCM 13418 / NBRC 101707 / SANAE</strain>
    </source>
</reference>
<reference evidence="4" key="3">
    <citation type="journal article" date="2011" name="PLoS ONE">
        <title>Genome sequence of a mesophilic hydrogenotrophic methanogen Methanocella paludicola, the first cultivated representative of the order Methanocellales.</title>
        <authorList>
            <person name="Sakai S."/>
            <person name="Takaki Y."/>
            <person name="Shimamura S."/>
            <person name="Sekine M."/>
            <person name="Tajima T."/>
            <person name="Kosugi H."/>
            <person name="Ichikawa N."/>
            <person name="Tasumi E."/>
            <person name="Hiraki A.T."/>
            <person name="Shimizu A."/>
            <person name="Kato Y."/>
            <person name="Nishiko R."/>
            <person name="Mori K."/>
            <person name="Fujita N."/>
            <person name="Imachi H."/>
            <person name="Takai K."/>
        </authorList>
    </citation>
    <scope>NUCLEOTIDE SEQUENCE [LARGE SCALE GENOMIC DNA]</scope>
    <source>
        <strain evidence="4">DSM 17711 / JCM 13418 / NBRC 101707 / SANAE</strain>
    </source>
</reference>
<dbReference type="Pfam" id="PF01895">
    <property type="entry name" value="PhoU"/>
    <property type="match status" value="2"/>
</dbReference>
<comment type="similarity">
    <text evidence="1">Belongs to the PhoU family.</text>
</comment>
<organism evidence="3 4">
    <name type="scientific">Methanocella paludicola (strain DSM 17711 / JCM 13418 / NBRC 101707 / SANAE)</name>
    <dbReference type="NCBI Taxonomy" id="304371"/>
    <lineage>
        <taxon>Archaea</taxon>
        <taxon>Methanobacteriati</taxon>
        <taxon>Methanobacteriota</taxon>
        <taxon>Stenosarchaea group</taxon>
        <taxon>Methanomicrobia</taxon>
        <taxon>Methanocellales</taxon>
        <taxon>Methanocellaceae</taxon>
        <taxon>Methanocella</taxon>
    </lineage>
</organism>
<evidence type="ECO:0000259" key="2">
    <source>
        <dbReference type="Pfam" id="PF01895"/>
    </source>
</evidence>
<dbReference type="GO" id="GO:0006817">
    <property type="term" value="P:phosphate ion transport"/>
    <property type="evidence" value="ECO:0007669"/>
    <property type="project" value="UniProtKB-KW"/>
</dbReference>
<evidence type="ECO:0000256" key="1">
    <source>
        <dbReference type="PIRNR" id="PIRNR003107"/>
    </source>
</evidence>
<keyword evidence="1" id="KW-0963">Cytoplasm</keyword>
<dbReference type="EMBL" id="AP011532">
    <property type="protein sequence ID" value="BAI60767.1"/>
    <property type="molecule type" value="Genomic_DNA"/>
</dbReference>
<dbReference type="InterPro" id="IPR028366">
    <property type="entry name" value="PhoU"/>
</dbReference>
<feature type="domain" description="PhoU" evidence="2">
    <location>
        <begin position="17"/>
        <end position="102"/>
    </location>
</feature>
<dbReference type="GO" id="GO:0045936">
    <property type="term" value="P:negative regulation of phosphate metabolic process"/>
    <property type="evidence" value="ECO:0007669"/>
    <property type="project" value="InterPro"/>
</dbReference>
<keyword evidence="1" id="KW-0592">Phosphate transport</keyword>
<feature type="domain" description="PhoU" evidence="2">
    <location>
        <begin position="118"/>
        <end position="203"/>
    </location>
</feature>
<sequence length="225" mass="25110">MATVVSSRVDGIKADVLLMMGYVGLSIDEAVRSLDDRDVDTAKCVIGRDRQINEYLRRIEAECLDMLAKKLEGEELRTVAASYKLVSDVERIGDYCTAIANVTLAVANKPVTTTALDIIKMGRTALQMLNICMEAYKGRSEVNVEEVFDLDKSIDNLYNDSFVGSITSILREPNTITNVIYLTMASRALERIGDHLTDIAERIIFIRSGKIVERSEPMHVPEFPE</sequence>
<dbReference type="PATRIC" id="fig|304371.9.peg.718"/>
<dbReference type="eggNOG" id="arCOG00232">
    <property type="taxonomic scope" value="Archaea"/>
</dbReference>
<dbReference type="PANTHER" id="PTHR42930">
    <property type="entry name" value="PHOSPHATE-SPECIFIC TRANSPORT SYSTEM ACCESSORY PROTEIN PHOU"/>
    <property type="match status" value="1"/>
</dbReference>
<comment type="subcellular location">
    <subcellularLocation>
        <location evidence="1">Cytoplasm</location>
    </subcellularLocation>
</comment>
<accession>D1YWE5</accession>
<dbReference type="KEGG" id="mpd:MCP_0695"/>
<comment type="subunit">
    <text evidence="1">Homodimer.</text>
</comment>
<dbReference type="NCBIfam" id="TIGR02135">
    <property type="entry name" value="phoU_full"/>
    <property type="match status" value="1"/>
</dbReference>
<dbReference type="GeneID" id="8680744"/>
<dbReference type="PANTHER" id="PTHR42930:SF3">
    <property type="entry name" value="PHOSPHATE-SPECIFIC TRANSPORT SYSTEM ACCESSORY PROTEIN PHOU"/>
    <property type="match status" value="1"/>
</dbReference>
<name>D1YWE5_METPS</name>
<dbReference type="Proteomes" id="UP000001882">
    <property type="component" value="Chromosome"/>
</dbReference>
<dbReference type="SUPFAM" id="SSF109755">
    <property type="entry name" value="PhoU-like"/>
    <property type="match status" value="1"/>
</dbReference>
<keyword evidence="4" id="KW-1185">Reference proteome</keyword>
<dbReference type="RefSeq" id="WP_012899447.1">
    <property type="nucleotide sequence ID" value="NC_013665.1"/>
</dbReference>
<evidence type="ECO:0000313" key="4">
    <source>
        <dbReference type="Proteomes" id="UP000001882"/>
    </source>
</evidence>
<protein>
    <recommendedName>
        <fullName evidence="1">Phosphate-specific transport system accessory protein PhoU</fullName>
    </recommendedName>
</protein>
<comment type="function">
    <text evidence="1">Plays a role in the regulation of phosphate uptake.</text>
</comment>
<evidence type="ECO:0000313" key="3">
    <source>
        <dbReference type="EMBL" id="BAI60767.1"/>
    </source>
</evidence>
<reference evidence="3 4" key="2">
    <citation type="journal article" date="2008" name="Int. J. Syst. Evol. Microbiol.">
        <title>Methanocella paludicola gen. nov., sp. nov., a methane-producing archaeon, the first isolate of the lineage 'Rice Cluster I', and proposal of the new archaeal order Methanocellales ord. nov.</title>
        <authorList>
            <person name="Sakai S."/>
            <person name="Imachi H."/>
            <person name="Hanada S."/>
            <person name="Ohashi A."/>
            <person name="Harada H."/>
            <person name="Kamagata Y."/>
        </authorList>
    </citation>
    <scope>NUCLEOTIDE SEQUENCE [LARGE SCALE GENOMIC DNA]</scope>
    <source>
        <strain evidence="4">DSM 17711 / JCM 13418 / NBRC 101707 / SANAE</strain>
    </source>
</reference>
<keyword evidence="1" id="KW-0813">Transport</keyword>
<dbReference type="AlphaFoldDB" id="D1YWE5"/>
<dbReference type="InterPro" id="IPR026022">
    <property type="entry name" value="PhoU_dom"/>
</dbReference>
<dbReference type="Gene3D" id="1.20.58.220">
    <property type="entry name" value="Phosphate transport system protein phou homolog 2, domain 2"/>
    <property type="match status" value="1"/>
</dbReference>
<gene>
    <name evidence="3" type="primary">phoU-1</name>
    <name evidence="3" type="ordered locus">MCP_0695</name>
</gene>
<dbReference type="OrthoDB" id="7738at2157"/>
<dbReference type="PIRSF" id="PIRSF003107">
    <property type="entry name" value="PhoU"/>
    <property type="match status" value="1"/>
</dbReference>
<proteinExistence type="inferred from homology"/>